<dbReference type="InterPro" id="IPR004136">
    <property type="entry name" value="NMO"/>
</dbReference>
<reference evidence="8 9" key="1">
    <citation type="submission" date="2017-12" db="EMBL/GenBank/DDBJ databases">
        <title>Taxonomic description and draft genome of Pradoshia cofamensis Gen. nov., sp. nov., a thermotolerant bacillale isolated from anterior gut of earthworm Eisenia fetida.</title>
        <authorList>
            <person name="Saha T."/>
            <person name="Chakraborty R."/>
        </authorList>
    </citation>
    <scope>NUCLEOTIDE SEQUENCE [LARGE SCALE GENOMIC DNA]</scope>
    <source>
        <strain evidence="8 9">EAG3</strain>
    </source>
</reference>
<evidence type="ECO:0000256" key="3">
    <source>
        <dbReference type="ARBA" id="ARBA00013457"/>
    </source>
</evidence>
<dbReference type="RefSeq" id="WP_104848200.1">
    <property type="nucleotide sequence ID" value="NZ_PKOZ01000001.1"/>
</dbReference>
<dbReference type="Proteomes" id="UP000239663">
    <property type="component" value="Unassembled WGS sequence"/>
</dbReference>
<dbReference type="PANTHER" id="PTHR42747">
    <property type="entry name" value="NITRONATE MONOOXYGENASE-RELATED"/>
    <property type="match status" value="1"/>
</dbReference>
<dbReference type="InterPro" id="IPR013785">
    <property type="entry name" value="Aldolase_TIM"/>
</dbReference>
<evidence type="ECO:0000256" key="1">
    <source>
        <dbReference type="ARBA" id="ARBA00003535"/>
    </source>
</evidence>
<dbReference type="FunFam" id="3.20.20.70:FF:000210">
    <property type="entry name" value="2-nitropropane dioxygenase"/>
    <property type="match status" value="1"/>
</dbReference>
<evidence type="ECO:0000256" key="5">
    <source>
        <dbReference type="ARBA" id="ARBA00022643"/>
    </source>
</evidence>
<keyword evidence="4" id="KW-0285">Flavoprotein</keyword>
<sequence>MKTDVLKKLKDDLTLPVIVAPMFIVSKTEMVLASMRAGVIGTFPTLNARTNEELEQWFEHITQTIEEENKATEGRKLAPWGVNLIVHHTNPRYEEDLASIKKYKVPLVITSLGKPVKEVEVVHEYGGAVFSDVISITHAKKAIEAGVDGLILVCNGAGGHGGTLNPFAFVAEVRQFFDGVIILSGTISNGQEIAAAQMLGADFAYMGTRFIATEEANAVEAYKEMLIQSTAHDILYTDALSGVRANYLIPSIERAGYDPDQLEKTGEIKVVHAENEKESKAWKDIWSAGQGVGSIKDVKPVAELVETLRDEYAQAITKMNEQSAILVK</sequence>
<evidence type="ECO:0000313" key="8">
    <source>
        <dbReference type="EMBL" id="PQD97105.1"/>
    </source>
</evidence>
<dbReference type="OrthoDB" id="9778912at2"/>
<evidence type="ECO:0000256" key="6">
    <source>
        <dbReference type="ARBA" id="ARBA00023002"/>
    </source>
</evidence>
<gene>
    <name evidence="8" type="ORF">CYL18_04310</name>
</gene>
<dbReference type="AlphaFoldDB" id="A0A2S7N555"/>
<dbReference type="SUPFAM" id="SSF51412">
    <property type="entry name" value="Inosine monophosphate dehydrogenase (IMPDH)"/>
    <property type="match status" value="1"/>
</dbReference>
<evidence type="ECO:0000256" key="2">
    <source>
        <dbReference type="ARBA" id="ARBA00009881"/>
    </source>
</evidence>
<dbReference type="EMBL" id="PKOZ01000001">
    <property type="protein sequence ID" value="PQD97105.1"/>
    <property type="molecule type" value="Genomic_DNA"/>
</dbReference>
<name>A0A2S7N555_9BACI</name>
<dbReference type="PANTHER" id="PTHR42747:SF4">
    <property type="entry name" value="BLR1330 PROTEIN"/>
    <property type="match status" value="1"/>
</dbReference>
<dbReference type="Gene3D" id="3.20.20.70">
    <property type="entry name" value="Aldolase class I"/>
    <property type="match status" value="1"/>
</dbReference>
<evidence type="ECO:0000256" key="4">
    <source>
        <dbReference type="ARBA" id="ARBA00022630"/>
    </source>
</evidence>
<keyword evidence="7 8" id="KW-0503">Monooxygenase</keyword>
<comment type="similarity">
    <text evidence="2">Belongs to the nitronate monooxygenase family. NMO class I subfamily.</text>
</comment>
<dbReference type="CDD" id="cd04730">
    <property type="entry name" value="NPD_like"/>
    <property type="match status" value="1"/>
</dbReference>
<dbReference type="GO" id="GO:0018580">
    <property type="term" value="F:nitronate monooxygenase activity"/>
    <property type="evidence" value="ECO:0007669"/>
    <property type="project" value="InterPro"/>
</dbReference>
<keyword evidence="6" id="KW-0560">Oxidoreductase</keyword>
<keyword evidence="5" id="KW-0288">FMN</keyword>
<protein>
    <recommendedName>
        <fullName evidence="3">Probable nitronate monooxygenase</fullName>
    </recommendedName>
</protein>
<accession>A0A2S7N555</accession>
<comment type="caution">
    <text evidence="8">The sequence shown here is derived from an EMBL/GenBank/DDBJ whole genome shotgun (WGS) entry which is preliminary data.</text>
</comment>
<evidence type="ECO:0000256" key="7">
    <source>
        <dbReference type="ARBA" id="ARBA00023033"/>
    </source>
</evidence>
<evidence type="ECO:0000313" key="9">
    <source>
        <dbReference type="Proteomes" id="UP000239663"/>
    </source>
</evidence>
<comment type="function">
    <text evidence="1">Nitronate monooxygenase that uses molecular oxygen to catalyze the oxidative denitrification of alkyl nitronates. Acts on propionate 3-nitronate (P3N), the presumed physiological substrate. Probably functions in the detoxification of P3N, a metabolic poison produced by plants and fungi as a defense mechanism.</text>
</comment>
<organism evidence="8 9">
    <name type="scientific">Pradoshia eiseniae</name>
    <dbReference type="NCBI Taxonomy" id="2064768"/>
    <lineage>
        <taxon>Bacteria</taxon>
        <taxon>Bacillati</taxon>
        <taxon>Bacillota</taxon>
        <taxon>Bacilli</taxon>
        <taxon>Bacillales</taxon>
        <taxon>Bacillaceae</taxon>
        <taxon>Pradoshia</taxon>
    </lineage>
</organism>
<keyword evidence="9" id="KW-1185">Reference proteome</keyword>
<proteinExistence type="inferred from homology"/>
<dbReference type="Pfam" id="PF03060">
    <property type="entry name" value="NMO"/>
    <property type="match status" value="1"/>
</dbReference>